<evidence type="ECO:0000313" key="3">
    <source>
        <dbReference type="Proteomes" id="UP001181693"/>
    </source>
</evidence>
<dbReference type="AlphaFoldDB" id="A0AAV2ZMH2"/>
<dbReference type="EMBL" id="DYDO01000012">
    <property type="protein sequence ID" value="DBA14862.1"/>
    <property type="molecule type" value="Genomic_DNA"/>
</dbReference>
<comment type="caution">
    <text evidence="2">The sequence shown here is derived from an EMBL/GenBank/DDBJ whole genome shotgun (WGS) entry which is preliminary data.</text>
</comment>
<evidence type="ECO:0008006" key="4">
    <source>
        <dbReference type="Google" id="ProtNLM"/>
    </source>
</evidence>
<gene>
    <name evidence="2" type="ORF">GDO54_004139</name>
</gene>
<organism evidence="2 3">
    <name type="scientific">Pyxicephalus adspersus</name>
    <name type="common">African bullfrog</name>
    <dbReference type="NCBI Taxonomy" id="30357"/>
    <lineage>
        <taxon>Eukaryota</taxon>
        <taxon>Metazoa</taxon>
        <taxon>Chordata</taxon>
        <taxon>Craniata</taxon>
        <taxon>Vertebrata</taxon>
        <taxon>Euteleostomi</taxon>
        <taxon>Amphibia</taxon>
        <taxon>Batrachia</taxon>
        <taxon>Anura</taxon>
        <taxon>Neobatrachia</taxon>
        <taxon>Ranoidea</taxon>
        <taxon>Pyxicephalidae</taxon>
        <taxon>Pyxicephalinae</taxon>
        <taxon>Pyxicephalus</taxon>
    </lineage>
</organism>
<name>A0AAV2ZMH2_PYXAD</name>
<dbReference type="Proteomes" id="UP001181693">
    <property type="component" value="Unassembled WGS sequence"/>
</dbReference>
<reference evidence="2" key="1">
    <citation type="thesis" date="2020" institute="ProQuest LLC" country="789 East Eisenhower Parkway, Ann Arbor, MI, USA">
        <title>Comparative Genomics and Chromosome Evolution.</title>
        <authorList>
            <person name="Mudd A.B."/>
        </authorList>
    </citation>
    <scope>NUCLEOTIDE SEQUENCE</scope>
    <source>
        <strain evidence="2">1538</strain>
        <tissue evidence="2">Blood</tissue>
    </source>
</reference>
<feature type="chain" id="PRO_5043887005" description="Secreted protein" evidence="1">
    <location>
        <begin position="22"/>
        <end position="90"/>
    </location>
</feature>
<accession>A0AAV2ZMH2</accession>
<evidence type="ECO:0000256" key="1">
    <source>
        <dbReference type="SAM" id="SignalP"/>
    </source>
</evidence>
<protein>
    <recommendedName>
        <fullName evidence="4">Secreted protein</fullName>
    </recommendedName>
</protein>
<feature type="signal peptide" evidence="1">
    <location>
        <begin position="1"/>
        <end position="21"/>
    </location>
</feature>
<keyword evidence="1" id="KW-0732">Signal</keyword>
<keyword evidence="3" id="KW-1185">Reference proteome</keyword>
<sequence>MWILVKALLLDSFMTVCRNSAQSNSKEVEIQYNNSCCITLSGAITVISEPNHCLPQLYDTSTFRNFSLNNQTKHHTSISSQSDIYTSESQ</sequence>
<evidence type="ECO:0000313" key="2">
    <source>
        <dbReference type="EMBL" id="DBA14862.1"/>
    </source>
</evidence>
<proteinExistence type="predicted"/>